<evidence type="ECO:0000313" key="9">
    <source>
        <dbReference type="Proteomes" id="UP000054166"/>
    </source>
</evidence>
<dbReference type="GO" id="GO:0004674">
    <property type="term" value="F:protein serine/threonine kinase activity"/>
    <property type="evidence" value="ECO:0007669"/>
    <property type="project" value="UniProtKB-KW"/>
</dbReference>
<dbReference type="CDD" id="cd01093">
    <property type="entry name" value="CRIB_PAK_like"/>
    <property type="match status" value="1"/>
</dbReference>
<evidence type="ECO:0000259" key="7">
    <source>
        <dbReference type="SMART" id="SM00285"/>
    </source>
</evidence>
<dbReference type="Gene3D" id="3.90.810.10">
    <property type="entry name" value="CRIB domain"/>
    <property type="match status" value="1"/>
</dbReference>
<dbReference type="Proteomes" id="UP000054166">
    <property type="component" value="Unassembled WGS sequence"/>
</dbReference>
<dbReference type="InterPro" id="IPR033923">
    <property type="entry name" value="PAK_BD"/>
</dbReference>
<gene>
    <name evidence="8" type="ORF">PILCRDRAFT_52343</name>
</gene>
<evidence type="ECO:0000256" key="2">
    <source>
        <dbReference type="ARBA" id="ARBA00022527"/>
    </source>
</evidence>
<sequence length="71" mass="8257">SKRLDISTPYDPVYLTHVGFNPSLREFTGLPNEWQQALQESEISQQDRETNPAAVMEIVRFYQEGRGDVWD</sequence>
<dbReference type="InterPro" id="IPR036936">
    <property type="entry name" value="CRIB_dom_sf"/>
</dbReference>
<keyword evidence="4" id="KW-0547">Nucleotide-binding</keyword>
<evidence type="ECO:0000256" key="4">
    <source>
        <dbReference type="ARBA" id="ARBA00022741"/>
    </source>
</evidence>
<proteinExistence type="predicted"/>
<organism evidence="8 9">
    <name type="scientific">Piloderma croceum (strain F 1598)</name>
    <dbReference type="NCBI Taxonomy" id="765440"/>
    <lineage>
        <taxon>Eukaryota</taxon>
        <taxon>Fungi</taxon>
        <taxon>Dikarya</taxon>
        <taxon>Basidiomycota</taxon>
        <taxon>Agaricomycotina</taxon>
        <taxon>Agaricomycetes</taxon>
        <taxon>Agaricomycetidae</taxon>
        <taxon>Atheliales</taxon>
        <taxon>Atheliaceae</taxon>
        <taxon>Piloderma</taxon>
    </lineage>
</organism>
<keyword evidence="5" id="KW-0418">Kinase</keyword>
<dbReference type="HOGENOM" id="CLU_129373_1_0_1"/>
<evidence type="ECO:0000256" key="6">
    <source>
        <dbReference type="ARBA" id="ARBA00022840"/>
    </source>
</evidence>
<name>A0A0C3BAG9_PILCF</name>
<protein>
    <recommendedName>
        <fullName evidence="1">non-specific serine/threonine protein kinase</fullName>
        <ecNumber evidence="1">2.7.11.1</ecNumber>
    </recommendedName>
</protein>
<feature type="non-terminal residue" evidence="8">
    <location>
        <position position="71"/>
    </location>
</feature>
<feature type="domain" description="CRIB" evidence="7">
    <location>
        <begin position="6"/>
        <end position="41"/>
    </location>
</feature>
<dbReference type="SMART" id="SM00285">
    <property type="entry name" value="PBD"/>
    <property type="match status" value="1"/>
</dbReference>
<dbReference type="InterPro" id="IPR000095">
    <property type="entry name" value="CRIB_dom"/>
</dbReference>
<feature type="non-terminal residue" evidence="8">
    <location>
        <position position="1"/>
    </location>
</feature>
<accession>A0A0C3BAG9</accession>
<reference evidence="8 9" key="1">
    <citation type="submission" date="2014-04" db="EMBL/GenBank/DDBJ databases">
        <authorList>
            <consortium name="DOE Joint Genome Institute"/>
            <person name="Kuo A."/>
            <person name="Tarkka M."/>
            <person name="Buscot F."/>
            <person name="Kohler A."/>
            <person name="Nagy L.G."/>
            <person name="Floudas D."/>
            <person name="Copeland A."/>
            <person name="Barry K.W."/>
            <person name="Cichocki N."/>
            <person name="Veneault-Fourrey C."/>
            <person name="LaButti K."/>
            <person name="Lindquist E.A."/>
            <person name="Lipzen A."/>
            <person name="Lundell T."/>
            <person name="Morin E."/>
            <person name="Murat C."/>
            <person name="Sun H."/>
            <person name="Tunlid A."/>
            <person name="Henrissat B."/>
            <person name="Grigoriev I.V."/>
            <person name="Hibbett D.S."/>
            <person name="Martin F."/>
            <person name="Nordberg H.P."/>
            <person name="Cantor M.N."/>
            <person name="Hua S.X."/>
        </authorList>
    </citation>
    <scope>NUCLEOTIDE SEQUENCE [LARGE SCALE GENOMIC DNA]</scope>
    <source>
        <strain evidence="8 9">F 1598</strain>
    </source>
</reference>
<dbReference type="STRING" id="765440.A0A0C3BAG9"/>
<evidence type="ECO:0000256" key="1">
    <source>
        <dbReference type="ARBA" id="ARBA00012513"/>
    </source>
</evidence>
<keyword evidence="9" id="KW-1185">Reference proteome</keyword>
<reference evidence="9" key="2">
    <citation type="submission" date="2015-01" db="EMBL/GenBank/DDBJ databases">
        <title>Evolutionary Origins and Diversification of the Mycorrhizal Mutualists.</title>
        <authorList>
            <consortium name="DOE Joint Genome Institute"/>
            <consortium name="Mycorrhizal Genomics Consortium"/>
            <person name="Kohler A."/>
            <person name="Kuo A."/>
            <person name="Nagy L.G."/>
            <person name="Floudas D."/>
            <person name="Copeland A."/>
            <person name="Barry K.W."/>
            <person name="Cichocki N."/>
            <person name="Veneault-Fourrey C."/>
            <person name="LaButti K."/>
            <person name="Lindquist E.A."/>
            <person name="Lipzen A."/>
            <person name="Lundell T."/>
            <person name="Morin E."/>
            <person name="Murat C."/>
            <person name="Riley R."/>
            <person name="Ohm R."/>
            <person name="Sun H."/>
            <person name="Tunlid A."/>
            <person name="Henrissat B."/>
            <person name="Grigoriev I.V."/>
            <person name="Hibbett D.S."/>
            <person name="Martin F."/>
        </authorList>
    </citation>
    <scope>NUCLEOTIDE SEQUENCE [LARGE SCALE GENOMIC DNA]</scope>
    <source>
        <strain evidence="9">F 1598</strain>
    </source>
</reference>
<dbReference type="AlphaFoldDB" id="A0A0C3BAG9"/>
<evidence type="ECO:0000313" key="8">
    <source>
        <dbReference type="EMBL" id="KIM83288.1"/>
    </source>
</evidence>
<dbReference type="Pfam" id="PF00786">
    <property type="entry name" value="PBD"/>
    <property type="match status" value="1"/>
</dbReference>
<evidence type="ECO:0000256" key="3">
    <source>
        <dbReference type="ARBA" id="ARBA00022679"/>
    </source>
</evidence>
<dbReference type="InParanoid" id="A0A0C3BAG9"/>
<dbReference type="OrthoDB" id="248923at2759"/>
<keyword evidence="6" id="KW-0067">ATP-binding</keyword>
<keyword evidence="2" id="KW-0723">Serine/threonine-protein kinase</keyword>
<dbReference type="EMBL" id="KN832991">
    <property type="protein sequence ID" value="KIM83288.1"/>
    <property type="molecule type" value="Genomic_DNA"/>
</dbReference>
<dbReference type="EC" id="2.7.11.1" evidence="1"/>
<keyword evidence="3" id="KW-0808">Transferase</keyword>
<dbReference type="GO" id="GO:0005524">
    <property type="term" value="F:ATP binding"/>
    <property type="evidence" value="ECO:0007669"/>
    <property type="project" value="UniProtKB-KW"/>
</dbReference>
<evidence type="ECO:0000256" key="5">
    <source>
        <dbReference type="ARBA" id="ARBA00022777"/>
    </source>
</evidence>